<dbReference type="EMBL" id="SNXK01000001">
    <property type="protein sequence ID" value="TDP41213.1"/>
    <property type="molecule type" value="Genomic_DNA"/>
</dbReference>
<dbReference type="GO" id="GO:0003677">
    <property type="term" value="F:DNA binding"/>
    <property type="evidence" value="ECO:0007669"/>
    <property type="project" value="UniProtKB-KW"/>
</dbReference>
<evidence type="ECO:0000256" key="1">
    <source>
        <dbReference type="ARBA" id="ARBA00023015"/>
    </source>
</evidence>
<dbReference type="AlphaFoldDB" id="A0A4R6PSM5"/>
<dbReference type="Proteomes" id="UP000295087">
    <property type="component" value="Unassembled WGS sequence"/>
</dbReference>
<dbReference type="Gene3D" id="2.60.120.10">
    <property type="entry name" value="Jelly Rolls"/>
    <property type="match status" value="1"/>
</dbReference>
<evidence type="ECO:0000313" key="6">
    <source>
        <dbReference type="EMBL" id="TDP41213.1"/>
    </source>
</evidence>
<dbReference type="PROSITE" id="PS50042">
    <property type="entry name" value="CNMP_BINDING_3"/>
    <property type="match status" value="1"/>
</dbReference>
<organism evidence="6 7">
    <name type="scientific">Nocardia ignorata</name>
    <dbReference type="NCBI Taxonomy" id="145285"/>
    <lineage>
        <taxon>Bacteria</taxon>
        <taxon>Bacillati</taxon>
        <taxon>Actinomycetota</taxon>
        <taxon>Actinomycetes</taxon>
        <taxon>Mycobacteriales</taxon>
        <taxon>Nocardiaceae</taxon>
        <taxon>Nocardia</taxon>
    </lineage>
</organism>
<reference evidence="6 7" key="1">
    <citation type="submission" date="2019-03" db="EMBL/GenBank/DDBJ databases">
        <title>Genomic Encyclopedia of Type Strains, Phase IV (KMG-IV): sequencing the most valuable type-strain genomes for metagenomic binning, comparative biology and taxonomic classification.</title>
        <authorList>
            <person name="Goeker M."/>
        </authorList>
    </citation>
    <scope>NUCLEOTIDE SEQUENCE [LARGE SCALE GENOMIC DNA]</scope>
    <source>
        <strain evidence="6 7">DSM 44496</strain>
    </source>
</reference>
<dbReference type="InterPro" id="IPR018490">
    <property type="entry name" value="cNMP-bd_dom_sf"/>
</dbReference>
<dbReference type="SUPFAM" id="SSF51206">
    <property type="entry name" value="cAMP-binding domain-like"/>
    <property type="match status" value="1"/>
</dbReference>
<evidence type="ECO:0000259" key="4">
    <source>
        <dbReference type="PROSITE" id="PS50042"/>
    </source>
</evidence>
<sequence>MIHSHRAFSHLVRATGEENFGDDQLRHAAWVARCVGRLRTCPLRPEDYDEFADRFEPRHLAAGSLLFAAGAASEGVWFVRQGLVELSVGSAQEQTVIDVLRPGDLDGDLALLLETPPPYTARAHTDAHCLFLPAAAFDALLAEHPAIARRWLTSVAKRLAAGQGRLINMLGRPLPTQLAQLLLDEAVDNTVELPHRTLAAMLGTSVSTLNKALKEFDRDNLITLHDPTIALASPERLHHLESSH</sequence>
<dbReference type="PANTHER" id="PTHR24567">
    <property type="entry name" value="CRP FAMILY TRANSCRIPTIONAL REGULATORY PROTEIN"/>
    <property type="match status" value="1"/>
</dbReference>
<dbReference type="PANTHER" id="PTHR24567:SF74">
    <property type="entry name" value="HTH-TYPE TRANSCRIPTIONAL REGULATOR ARCR"/>
    <property type="match status" value="1"/>
</dbReference>
<accession>A0A4R6PSM5</accession>
<dbReference type="InterPro" id="IPR012318">
    <property type="entry name" value="HTH_CRP"/>
</dbReference>
<dbReference type="InterPro" id="IPR036390">
    <property type="entry name" value="WH_DNA-bd_sf"/>
</dbReference>
<evidence type="ECO:0000256" key="2">
    <source>
        <dbReference type="ARBA" id="ARBA00023125"/>
    </source>
</evidence>
<dbReference type="SUPFAM" id="SSF46785">
    <property type="entry name" value="Winged helix' DNA-binding domain"/>
    <property type="match status" value="1"/>
</dbReference>
<dbReference type="GO" id="GO:0003700">
    <property type="term" value="F:DNA-binding transcription factor activity"/>
    <property type="evidence" value="ECO:0007669"/>
    <property type="project" value="TreeGrafter"/>
</dbReference>
<dbReference type="Pfam" id="PF13545">
    <property type="entry name" value="HTH_Crp_2"/>
    <property type="match status" value="1"/>
</dbReference>
<dbReference type="InterPro" id="IPR014710">
    <property type="entry name" value="RmlC-like_jellyroll"/>
</dbReference>
<dbReference type="CDD" id="cd00038">
    <property type="entry name" value="CAP_ED"/>
    <property type="match status" value="1"/>
</dbReference>
<protein>
    <submittedName>
        <fullName evidence="6">Crp/Fnr family transcriptional regulator</fullName>
    </submittedName>
</protein>
<feature type="domain" description="Cyclic nucleotide-binding" evidence="4">
    <location>
        <begin position="43"/>
        <end position="158"/>
    </location>
</feature>
<keyword evidence="7" id="KW-1185">Reference proteome</keyword>
<dbReference type="PROSITE" id="PS51063">
    <property type="entry name" value="HTH_CRP_2"/>
    <property type="match status" value="1"/>
</dbReference>
<dbReference type="RefSeq" id="WP_067493799.1">
    <property type="nucleotide sequence ID" value="NZ_SNXK01000001.1"/>
</dbReference>
<evidence type="ECO:0000259" key="5">
    <source>
        <dbReference type="PROSITE" id="PS51063"/>
    </source>
</evidence>
<dbReference type="Pfam" id="PF00027">
    <property type="entry name" value="cNMP_binding"/>
    <property type="match status" value="1"/>
</dbReference>
<dbReference type="SMART" id="SM00419">
    <property type="entry name" value="HTH_CRP"/>
    <property type="match status" value="1"/>
</dbReference>
<feature type="domain" description="HTH crp-type" evidence="5">
    <location>
        <begin position="172"/>
        <end position="235"/>
    </location>
</feature>
<comment type="caution">
    <text evidence="6">The sequence shown here is derived from an EMBL/GenBank/DDBJ whole genome shotgun (WGS) entry which is preliminary data.</text>
</comment>
<dbReference type="GO" id="GO:0005829">
    <property type="term" value="C:cytosol"/>
    <property type="evidence" value="ECO:0007669"/>
    <property type="project" value="TreeGrafter"/>
</dbReference>
<name>A0A4R6PSM5_NOCIG</name>
<evidence type="ECO:0000313" key="7">
    <source>
        <dbReference type="Proteomes" id="UP000295087"/>
    </source>
</evidence>
<keyword evidence="1" id="KW-0805">Transcription regulation</keyword>
<keyword evidence="3" id="KW-0804">Transcription</keyword>
<dbReference type="SMART" id="SM00100">
    <property type="entry name" value="cNMP"/>
    <property type="match status" value="1"/>
</dbReference>
<dbReference type="InterPro" id="IPR000595">
    <property type="entry name" value="cNMP-bd_dom"/>
</dbReference>
<gene>
    <name evidence="6" type="ORF">DFR75_101311</name>
</gene>
<dbReference type="InterPro" id="IPR050397">
    <property type="entry name" value="Env_Response_Regulators"/>
</dbReference>
<keyword evidence="2" id="KW-0238">DNA-binding</keyword>
<proteinExistence type="predicted"/>
<evidence type="ECO:0000256" key="3">
    <source>
        <dbReference type="ARBA" id="ARBA00023163"/>
    </source>
</evidence>